<dbReference type="SUPFAM" id="SSF52540">
    <property type="entry name" value="P-loop containing nucleoside triphosphate hydrolases"/>
    <property type="match status" value="1"/>
</dbReference>
<dbReference type="GO" id="GO:0006310">
    <property type="term" value="P:DNA recombination"/>
    <property type="evidence" value="ECO:0007669"/>
    <property type="project" value="UniProtKB-KW"/>
</dbReference>
<dbReference type="InterPro" id="IPR051055">
    <property type="entry name" value="PIF1_helicase"/>
</dbReference>
<dbReference type="OrthoDB" id="6630502at2759"/>
<accession>A0A6G0Y1C5</accession>
<protein>
    <recommendedName>
        <fullName evidence="1">ATP-dependent DNA helicase</fullName>
        <ecNumber evidence="1">5.6.2.3</ecNumber>
    </recommendedName>
</protein>
<dbReference type="AlphaFoldDB" id="A0A6G0Y1C5"/>
<dbReference type="GO" id="GO:0043139">
    <property type="term" value="F:5'-3' DNA helicase activity"/>
    <property type="evidence" value="ECO:0007669"/>
    <property type="project" value="UniProtKB-EC"/>
</dbReference>
<dbReference type="EMBL" id="VUJU01006969">
    <property type="protein sequence ID" value="KAF0747072.1"/>
    <property type="molecule type" value="Genomic_DNA"/>
</dbReference>
<dbReference type="GO" id="GO:0006281">
    <property type="term" value="P:DNA repair"/>
    <property type="evidence" value="ECO:0007669"/>
    <property type="project" value="UniProtKB-KW"/>
</dbReference>
<dbReference type="GO" id="GO:0016787">
    <property type="term" value="F:hydrolase activity"/>
    <property type="evidence" value="ECO:0007669"/>
    <property type="project" value="UniProtKB-KW"/>
</dbReference>
<dbReference type="GO" id="GO:0005524">
    <property type="term" value="F:ATP binding"/>
    <property type="evidence" value="ECO:0007669"/>
    <property type="project" value="UniProtKB-KW"/>
</dbReference>
<keyword evidence="1" id="KW-0227">DNA damage</keyword>
<comment type="similarity">
    <text evidence="1">Belongs to the helicase family.</text>
</comment>
<evidence type="ECO:0000313" key="3">
    <source>
        <dbReference type="EMBL" id="KAF0747072.1"/>
    </source>
</evidence>
<dbReference type="GO" id="GO:0000723">
    <property type="term" value="P:telomere maintenance"/>
    <property type="evidence" value="ECO:0007669"/>
    <property type="project" value="InterPro"/>
</dbReference>
<dbReference type="EC" id="5.6.2.3" evidence="1"/>
<sequence length="176" mass="19928">MFETNIHRIKNLYQQRRRLVLLTAPTGKAAYGKIGLTLHSAFKLPLNQCAGLLPQLSSDISNTLRCQFANVKLLIIDEISMVGIKSLGYIDQRLKSILRINKPFGDINIIVFGDFYQLAPVLSTPLYDIMHLWATNNEVDEMNRRELNSMHQVGFISEAIDTSAKRLDIESAKKLP</sequence>
<name>A0A6G0Y1C5_APHCR</name>
<keyword evidence="1" id="KW-0547">Nucleotide-binding</keyword>
<dbReference type="Gene3D" id="3.40.50.300">
    <property type="entry name" value="P-loop containing nucleotide triphosphate hydrolases"/>
    <property type="match status" value="1"/>
</dbReference>
<dbReference type="PANTHER" id="PTHR47642:SF5">
    <property type="entry name" value="ATP-DEPENDENT DNA HELICASE"/>
    <property type="match status" value="1"/>
</dbReference>
<evidence type="ECO:0000259" key="2">
    <source>
        <dbReference type="Pfam" id="PF05970"/>
    </source>
</evidence>
<dbReference type="Pfam" id="PF05970">
    <property type="entry name" value="PIF1"/>
    <property type="match status" value="1"/>
</dbReference>
<keyword evidence="1 3" id="KW-0347">Helicase</keyword>
<dbReference type="PANTHER" id="PTHR47642">
    <property type="entry name" value="ATP-DEPENDENT DNA HELICASE"/>
    <property type="match status" value="1"/>
</dbReference>
<dbReference type="Proteomes" id="UP000478052">
    <property type="component" value="Unassembled WGS sequence"/>
</dbReference>
<comment type="catalytic activity">
    <reaction evidence="1">
        <text>ATP + H2O = ADP + phosphate + H(+)</text>
        <dbReference type="Rhea" id="RHEA:13065"/>
        <dbReference type="ChEBI" id="CHEBI:15377"/>
        <dbReference type="ChEBI" id="CHEBI:15378"/>
        <dbReference type="ChEBI" id="CHEBI:30616"/>
        <dbReference type="ChEBI" id="CHEBI:43474"/>
        <dbReference type="ChEBI" id="CHEBI:456216"/>
        <dbReference type="EC" id="5.6.2.3"/>
    </reaction>
</comment>
<keyword evidence="1" id="KW-0233">DNA recombination</keyword>
<gene>
    <name evidence="3" type="ORF">FWK35_00023508</name>
</gene>
<evidence type="ECO:0000313" key="4">
    <source>
        <dbReference type="Proteomes" id="UP000478052"/>
    </source>
</evidence>
<evidence type="ECO:0000256" key="1">
    <source>
        <dbReference type="RuleBase" id="RU363044"/>
    </source>
</evidence>
<dbReference type="InterPro" id="IPR010285">
    <property type="entry name" value="DNA_helicase_pif1-like_DEAD"/>
</dbReference>
<keyword evidence="1" id="KW-0234">DNA repair</keyword>
<keyword evidence="4" id="KW-1185">Reference proteome</keyword>
<feature type="domain" description="DNA helicase Pif1-like DEAD-box helicase" evidence="2">
    <location>
        <begin position="9"/>
        <end position="124"/>
    </location>
</feature>
<reference evidence="3 4" key="1">
    <citation type="submission" date="2019-08" db="EMBL/GenBank/DDBJ databases">
        <title>Whole genome of Aphis craccivora.</title>
        <authorList>
            <person name="Voronova N.V."/>
            <person name="Shulinski R.S."/>
            <person name="Bandarenka Y.V."/>
            <person name="Zhorov D.G."/>
            <person name="Warner D."/>
        </authorList>
    </citation>
    <scope>NUCLEOTIDE SEQUENCE [LARGE SCALE GENOMIC DNA]</scope>
    <source>
        <strain evidence="3">180601</strain>
        <tissue evidence="3">Whole Body</tissue>
    </source>
</reference>
<keyword evidence="1" id="KW-0067">ATP-binding</keyword>
<proteinExistence type="inferred from homology"/>
<keyword evidence="1" id="KW-0378">Hydrolase</keyword>
<comment type="caution">
    <text evidence="3">The sequence shown here is derived from an EMBL/GenBank/DDBJ whole genome shotgun (WGS) entry which is preliminary data.</text>
</comment>
<dbReference type="InterPro" id="IPR027417">
    <property type="entry name" value="P-loop_NTPase"/>
</dbReference>
<comment type="cofactor">
    <cofactor evidence="1">
        <name>Mg(2+)</name>
        <dbReference type="ChEBI" id="CHEBI:18420"/>
    </cofactor>
</comment>
<organism evidence="3 4">
    <name type="scientific">Aphis craccivora</name>
    <name type="common">Cowpea aphid</name>
    <dbReference type="NCBI Taxonomy" id="307492"/>
    <lineage>
        <taxon>Eukaryota</taxon>
        <taxon>Metazoa</taxon>
        <taxon>Ecdysozoa</taxon>
        <taxon>Arthropoda</taxon>
        <taxon>Hexapoda</taxon>
        <taxon>Insecta</taxon>
        <taxon>Pterygota</taxon>
        <taxon>Neoptera</taxon>
        <taxon>Paraneoptera</taxon>
        <taxon>Hemiptera</taxon>
        <taxon>Sternorrhyncha</taxon>
        <taxon>Aphidomorpha</taxon>
        <taxon>Aphidoidea</taxon>
        <taxon>Aphididae</taxon>
        <taxon>Aphidini</taxon>
        <taxon>Aphis</taxon>
        <taxon>Aphis</taxon>
    </lineage>
</organism>